<organism evidence="2 3">
    <name type="scientific">[Clostridium] hylemonae DSM 15053</name>
    <dbReference type="NCBI Taxonomy" id="553973"/>
    <lineage>
        <taxon>Bacteria</taxon>
        <taxon>Bacillati</taxon>
        <taxon>Bacillota</taxon>
        <taxon>Clostridia</taxon>
        <taxon>Lachnospirales</taxon>
        <taxon>Lachnospiraceae</taxon>
    </lineage>
</organism>
<keyword evidence="1" id="KW-0472">Membrane</keyword>
<name>C0BZC6_9FIRM</name>
<evidence type="ECO:0000256" key="1">
    <source>
        <dbReference type="SAM" id="Phobius"/>
    </source>
</evidence>
<dbReference type="RefSeq" id="WP_006442503.1">
    <property type="nucleotide sequence ID" value="NZ_CP036524.1"/>
</dbReference>
<feature type="transmembrane region" description="Helical" evidence="1">
    <location>
        <begin position="82"/>
        <end position="101"/>
    </location>
</feature>
<dbReference type="Proteomes" id="UP000004893">
    <property type="component" value="Unassembled WGS sequence"/>
</dbReference>
<dbReference type="OrthoDB" id="1976791at2"/>
<accession>C0BZC6</accession>
<dbReference type="EMBL" id="ABYI02000019">
    <property type="protein sequence ID" value="EEG74504.1"/>
    <property type="molecule type" value="Genomic_DNA"/>
</dbReference>
<evidence type="ECO:0000313" key="2">
    <source>
        <dbReference type="EMBL" id="EEG74504.1"/>
    </source>
</evidence>
<keyword evidence="1" id="KW-1133">Transmembrane helix</keyword>
<reference evidence="2" key="1">
    <citation type="submission" date="2009-02" db="EMBL/GenBank/DDBJ databases">
        <authorList>
            <person name="Fulton L."/>
            <person name="Clifton S."/>
            <person name="Fulton B."/>
            <person name="Xu J."/>
            <person name="Minx P."/>
            <person name="Pepin K.H."/>
            <person name="Johnson M."/>
            <person name="Bhonagiri V."/>
            <person name="Nash W.E."/>
            <person name="Mardis E.R."/>
            <person name="Wilson R.K."/>
        </authorList>
    </citation>
    <scope>NUCLEOTIDE SEQUENCE [LARGE SCALE GENOMIC DNA]</scope>
    <source>
        <strain evidence="2">DSM 15053</strain>
    </source>
</reference>
<dbReference type="AlphaFoldDB" id="C0BZC6"/>
<protein>
    <submittedName>
        <fullName evidence="2">Uncharacterized protein</fullName>
    </submittedName>
</protein>
<dbReference type="STRING" id="553973.CLOHYLEM_05166"/>
<gene>
    <name evidence="2" type="ORF">CLOHYLEM_05166</name>
</gene>
<dbReference type="HOGENOM" id="CLU_1977988_0_0_9"/>
<dbReference type="eggNOG" id="ENOG50346D0">
    <property type="taxonomic scope" value="Bacteria"/>
</dbReference>
<sequence length="116" mass="13328">MEKNNMKNHLSRIRVSFLMLLFAVCLTMNVFLCSAYNFYELSDKTTVNEPWAVSEHNPYNETITRNICAAPLTTAIPKGIRLLPFLIIAFLFYVLTSSILLPDGWTLINQKVRLDN</sequence>
<evidence type="ECO:0000313" key="3">
    <source>
        <dbReference type="Proteomes" id="UP000004893"/>
    </source>
</evidence>
<reference evidence="2" key="2">
    <citation type="submission" date="2013-06" db="EMBL/GenBank/DDBJ databases">
        <title>Draft genome sequence of Clostridium hylemonae (DSM 15053).</title>
        <authorList>
            <person name="Sudarsanam P."/>
            <person name="Ley R."/>
            <person name="Guruge J."/>
            <person name="Turnbaugh P.J."/>
            <person name="Mahowald M."/>
            <person name="Liep D."/>
            <person name="Gordon J."/>
        </authorList>
    </citation>
    <scope>NUCLEOTIDE SEQUENCE</scope>
    <source>
        <strain evidence="2">DSM 15053</strain>
    </source>
</reference>
<keyword evidence="3" id="KW-1185">Reference proteome</keyword>
<comment type="caution">
    <text evidence="2">The sequence shown here is derived from an EMBL/GenBank/DDBJ whole genome shotgun (WGS) entry which is preliminary data.</text>
</comment>
<keyword evidence="1" id="KW-0812">Transmembrane</keyword>
<proteinExistence type="predicted"/>